<dbReference type="SUPFAM" id="SSF52374">
    <property type="entry name" value="Nucleotidylyl transferase"/>
    <property type="match status" value="1"/>
</dbReference>
<dbReference type="PANTHER" id="PTHR43793:SF1">
    <property type="entry name" value="FAD SYNTHASE"/>
    <property type="match status" value="1"/>
</dbReference>
<keyword evidence="5" id="KW-1185">Reference proteome</keyword>
<sequence length="164" mass="18853">MNSKLIDREKAIELRGEFLRQGKSVGLCHGTFDFIHLGHLRHFNEAASKVDILMCSITADELVIKGDGRPYYNELERLEYLSNLTMIDYCFVNNEQTSINLIKELKPNFYFKGIDYKNNEDDPTGNIGFEVESVESVGGVVHYTETSKRSSTEILNKYFKKELL</sequence>
<proteinExistence type="predicted"/>
<evidence type="ECO:0000259" key="3">
    <source>
        <dbReference type="Pfam" id="PF01467"/>
    </source>
</evidence>
<evidence type="ECO:0000313" key="5">
    <source>
        <dbReference type="Proteomes" id="UP000008963"/>
    </source>
</evidence>
<dbReference type="Pfam" id="PF01467">
    <property type="entry name" value="CTP_transf_like"/>
    <property type="match status" value="1"/>
</dbReference>
<dbReference type="PATRIC" id="fig|862908.3.peg.3017"/>
<accession>E1WZX6</accession>
<feature type="domain" description="Cytidyltransferase-like" evidence="3">
    <location>
        <begin position="27"/>
        <end position="155"/>
    </location>
</feature>
<dbReference type="EMBL" id="FQ312005">
    <property type="protein sequence ID" value="CBW27912.1"/>
    <property type="molecule type" value="Genomic_DNA"/>
</dbReference>
<dbReference type="RefSeq" id="WP_014245682.1">
    <property type="nucleotide sequence ID" value="NC_016620.1"/>
</dbReference>
<dbReference type="NCBIfam" id="TIGR00125">
    <property type="entry name" value="cyt_tran_rel"/>
    <property type="match status" value="1"/>
</dbReference>
<dbReference type="Proteomes" id="UP000008963">
    <property type="component" value="Chromosome"/>
</dbReference>
<dbReference type="KEGG" id="bmx:BMS_3155"/>
<dbReference type="STRING" id="862908.BMS_3155"/>
<name>E1WZX6_HALMS</name>
<keyword evidence="1" id="KW-0808">Transferase</keyword>
<dbReference type="AlphaFoldDB" id="E1WZX6"/>
<dbReference type="GO" id="GO:0016779">
    <property type="term" value="F:nucleotidyltransferase activity"/>
    <property type="evidence" value="ECO:0007669"/>
    <property type="project" value="UniProtKB-KW"/>
</dbReference>
<dbReference type="InterPro" id="IPR004821">
    <property type="entry name" value="Cyt_trans-like"/>
</dbReference>
<dbReference type="OrthoDB" id="9802794at2"/>
<dbReference type="InterPro" id="IPR014729">
    <property type="entry name" value="Rossmann-like_a/b/a_fold"/>
</dbReference>
<keyword evidence="2" id="KW-0548">Nucleotidyltransferase</keyword>
<dbReference type="PANTHER" id="PTHR43793">
    <property type="entry name" value="FAD SYNTHASE"/>
    <property type="match status" value="1"/>
</dbReference>
<dbReference type="Gene3D" id="3.40.50.620">
    <property type="entry name" value="HUPs"/>
    <property type="match status" value="1"/>
</dbReference>
<reference evidence="5" key="1">
    <citation type="journal article" date="2013" name="ISME J.">
        <title>A small predatory core genome in the divergent marine Bacteriovorax marinus SJ and the terrestrial Bdellovibrio bacteriovorus.</title>
        <authorList>
            <person name="Crossman L.C."/>
            <person name="Chen H."/>
            <person name="Cerdeno-Tarraga A.M."/>
            <person name="Brooks K."/>
            <person name="Quail M.A."/>
            <person name="Pineiro S.A."/>
            <person name="Hobley L."/>
            <person name="Sockett R.E."/>
            <person name="Bentley S.D."/>
            <person name="Parkhill J."/>
            <person name="Williams H.N."/>
            <person name="Stine O.C."/>
        </authorList>
    </citation>
    <scope>NUCLEOTIDE SEQUENCE [LARGE SCALE GENOMIC DNA]</scope>
    <source>
        <strain evidence="5">ATCC BAA-682 / DSM 15412 / SJ</strain>
    </source>
</reference>
<evidence type="ECO:0000256" key="2">
    <source>
        <dbReference type="ARBA" id="ARBA00022695"/>
    </source>
</evidence>
<dbReference type="eggNOG" id="COG0615">
    <property type="taxonomic scope" value="Bacteria"/>
</dbReference>
<evidence type="ECO:0000256" key="1">
    <source>
        <dbReference type="ARBA" id="ARBA00022679"/>
    </source>
</evidence>
<dbReference type="InterPro" id="IPR050385">
    <property type="entry name" value="Archaeal_FAD_synthase"/>
</dbReference>
<evidence type="ECO:0000313" key="4">
    <source>
        <dbReference type="EMBL" id="CBW27912.1"/>
    </source>
</evidence>
<dbReference type="HOGENOM" id="CLU_034585_2_0_7"/>
<organism evidence="4 5">
    <name type="scientific">Halobacteriovorax marinus (strain ATCC BAA-682 / DSM 15412 / SJ)</name>
    <name type="common">Bacteriovorax marinus</name>
    <dbReference type="NCBI Taxonomy" id="862908"/>
    <lineage>
        <taxon>Bacteria</taxon>
        <taxon>Pseudomonadati</taxon>
        <taxon>Bdellovibrionota</taxon>
        <taxon>Bacteriovoracia</taxon>
        <taxon>Bacteriovoracales</taxon>
        <taxon>Halobacteriovoraceae</taxon>
        <taxon>Halobacteriovorax</taxon>
    </lineage>
</organism>
<protein>
    <submittedName>
        <fullName evidence="4">ADP-heptose synthase</fullName>
    </submittedName>
</protein>
<gene>
    <name evidence="4" type="ordered locus">BMS_3155</name>
</gene>